<feature type="region of interest" description="Disordered" evidence="1">
    <location>
        <begin position="168"/>
        <end position="191"/>
    </location>
</feature>
<evidence type="ECO:0000256" key="1">
    <source>
        <dbReference type="SAM" id="MobiDB-lite"/>
    </source>
</evidence>
<name>A0A9W8BDH5_9FUNG</name>
<sequence length="317" mass="34904">MSQKEILGRGIEQLLKFHSALAPITEAGEIDYWRAKVSDSFSDIGIIRLELGSQTYNMPVAAAGSFYHLLFGEDCGVVSMHVALGQPRVYPLRQTASIMSFHGVQMTTTYSNGRRVLETGDLRVIFDESFRIRLWAFSSDDATVCLPRKRPNASDDSLTRTSEATIARNLDWPNLSPAPKRRKSANGKQPPEECALPAVALQRLEIVNTMYNLQDLVVLQLQDKNTSMGIMELWMKTVNPKPLPPSKQPTKQLSGPERKRPRKKSTAAMQPPPPATASAGPTNTAELVSANDAKSRFATITPSPSVAAKPARQPLKH</sequence>
<evidence type="ECO:0000313" key="2">
    <source>
        <dbReference type="EMBL" id="KAJ2001632.1"/>
    </source>
</evidence>
<proteinExistence type="predicted"/>
<organism evidence="2 3">
    <name type="scientific">Coemansia thaxteri</name>
    <dbReference type="NCBI Taxonomy" id="2663907"/>
    <lineage>
        <taxon>Eukaryota</taxon>
        <taxon>Fungi</taxon>
        <taxon>Fungi incertae sedis</taxon>
        <taxon>Zoopagomycota</taxon>
        <taxon>Kickxellomycotina</taxon>
        <taxon>Kickxellomycetes</taxon>
        <taxon>Kickxellales</taxon>
        <taxon>Kickxellaceae</taxon>
        <taxon>Coemansia</taxon>
    </lineage>
</organism>
<accession>A0A9W8BDH5</accession>
<feature type="region of interest" description="Disordered" evidence="1">
    <location>
        <begin position="238"/>
        <end position="317"/>
    </location>
</feature>
<dbReference type="Proteomes" id="UP001150907">
    <property type="component" value="Unassembled WGS sequence"/>
</dbReference>
<comment type="caution">
    <text evidence="2">The sequence shown here is derived from an EMBL/GenBank/DDBJ whole genome shotgun (WGS) entry which is preliminary data.</text>
</comment>
<dbReference type="OrthoDB" id="774557at2759"/>
<dbReference type="Pfam" id="PF01803">
    <property type="entry name" value="LIM_bind"/>
    <property type="match status" value="1"/>
</dbReference>
<feature type="compositionally biased region" description="Low complexity" evidence="1">
    <location>
        <begin position="276"/>
        <end position="285"/>
    </location>
</feature>
<reference evidence="2" key="1">
    <citation type="submission" date="2022-07" db="EMBL/GenBank/DDBJ databases">
        <title>Phylogenomic reconstructions and comparative analyses of Kickxellomycotina fungi.</title>
        <authorList>
            <person name="Reynolds N.K."/>
            <person name="Stajich J.E."/>
            <person name="Barry K."/>
            <person name="Grigoriev I.V."/>
            <person name="Crous P."/>
            <person name="Smith M.E."/>
        </authorList>
    </citation>
    <scope>NUCLEOTIDE SEQUENCE</scope>
    <source>
        <strain evidence="2">IMI 214461</strain>
    </source>
</reference>
<protein>
    <submittedName>
        <fullName evidence="2">Uncharacterized protein</fullName>
    </submittedName>
</protein>
<keyword evidence="3" id="KW-1185">Reference proteome</keyword>
<gene>
    <name evidence="2" type="ORF">H4R26_004022</name>
</gene>
<dbReference type="AlphaFoldDB" id="A0A9W8BDH5"/>
<dbReference type="EMBL" id="JANBQF010000383">
    <property type="protein sequence ID" value="KAJ2001632.1"/>
    <property type="molecule type" value="Genomic_DNA"/>
</dbReference>
<evidence type="ECO:0000313" key="3">
    <source>
        <dbReference type="Proteomes" id="UP001150907"/>
    </source>
</evidence>
<dbReference type="InterPro" id="IPR029005">
    <property type="entry name" value="LIM-bd/SEUSS"/>
</dbReference>